<dbReference type="AlphaFoldDB" id="A0A147DUB2"/>
<dbReference type="OrthoDB" id="3826640at2"/>
<organism evidence="2 3">
    <name type="scientific">Curtobacterium oceanosedimentum</name>
    <dbReference type="NCBI Taxonomy" id="465820"/>
    <lineage>
        <taxon>Bacteria</taxon>
        <taxon>Bacillati</taxon>
        <taxon>Actinomycetota</taxon>
        <taxon>Actinomycetes</taxon>
        <taxon>Micrococcales</taxon>
        <taxon>Microbacteriaceae</taxon>
        <taxon>Curtobacterium</taxon>
    </lineage>
</organism>
<evidence type="ECO:0000313" key="3">
    <source>
        <dbReference type="Proteomes" id="UP000072763"/>
    </source>
</evidence>
<evidence type="ECO:0000256" key="1">
    <source>
        <dbReference type="SAM" id="SignalP"/>
    </source>
</evidence>
<dbReference type="PATRIC" id="fig|465820.4.peg.2880"/>
<feature type="signal peptide" evidence="1">
    <location>
        <begin position="1"/>
        <end position="23"/>
    </location>
</feature>
<comment type="caution">
    <text evidence="2">The sequence shown here is derived from an EMBL/GenBank/DDBJ whole genome shotgun (WGS) entry which is preliminary data.</text>
</comment>
<proteinExistence type="predicted"/>
<dbReference type="EMBL" id="LDRC01000007">
    <property type="protein sequence ID" value="KTR54046.1"/>
    <property type="molecule type" value="Genomic_DNA"/>
</dbReference>
<gene>
    <name evidence="2" type="ORF">NS359_01360</name>
</gene>
<evidence type="ECO:0008006" key="4">
    <source>
        <dbReference type="Google" id="ProtNLM"/>
    </source>
</evidence>
<keyword evidence="1" id="KW-0732">Signal</keyword>
<name>A0A147DUB2_9MICO</name>
<reference evidence="2 3" key="1">
    <citation type="journal article" date="2016" name="Front. Microbiol.">
        <title>Genomic Resource of Rice Seed Associated Bacteria.</title>
        <authorList>
            <person name="Midha S."/>
            <person name="Bansal K."/>
            <person name="Sharma S."/>
            <person name="Kumar N."/>
            <person name="Patil P.P."/>
            <person name="Chaudhry V."/>
            <person name="Patil P.B."/>
        </authorList>
    </citation>
    <scope>NUCLEOTIDE SEQUENCE [LARGE SCALE GENOMIC DNA]</scope>
    <source>
        <strain evidence="2 3">NS359</strain>
    </source>
</reference>
<sequence length="201" mass="20177">MSRVSPRAARLAAWIAVPAALVASGVVVSTASYSAFSATTTNPTSNWTAGTVALSDDDANTALFAASAANLKPGSTDSKCITVTSTGSLPSTVKLYATSPSTSSVLAQNTTIKIEQGTGGGFSSCSGFTPAATGGTLFENTLPNLGTQATNFASGLGAWTTTGAASETRVYRLTYTVSANTPNTAQGTTASIGLTWEAQNN</sequence>
<dbReference type="Proteomes" id="UP000072763">
    <property type="component" value="Unassembled WGS sequence"/>
</dbReference>
<protein>
    <recommendedName>
        <fullName evidence="4">Camelysin metallo-endopeptidase</fullName>
    </recommendedName>
</protein>
<evidence type="ECO:0000313" key="2">
    <source>
        <dbReference type="EMBL" id="KTR54046.1"/>
    </source>
</evidence>
<feature type="chain" id="PRO_5039316903" description="Camelysin metallo-endopeptidase" evidence="1">
    <location>
        <begin position="24"/>
        <end position="201"/>
    </location>
</feature>
<accession>A0A147DUB2</accession>
<dbReference type="STRING" id="465820.NS263_06955"/>
<dbReference type="RefSeq" id="WP_058748687.1">
    <property type="nucleotide sequence ID" value="NZ_LDRC01000007.1"/>
</dbReference>